<evidence type="ECO:0000259" key="7">
    <source>
        <dbReference type="SMART" id="SM00244"/>
    </source>
</evidence>
<evidence type="ECO:0000256" key="6">
    <source>
        <dbReference type="PIRNR" id="PIRNR005651"/>
    </source>
</evidence>
<dbReference type="PANTHER" id="PTHR42911">
    <property type="entry name" value="MODULATOR OF FTSH PROTEASE HFLC"/>
    <property type="match status" value="1"/>
</dbReference>
<dbReference type="NCBIfam" id="TIGR01932">
    <property type="entry name" value="hflC"/>
    <property type="match status" value="2"/>
</dbReference>
<feature type="domain" description="Band 7" evidence="7">
    <location>
        <begin position="21"/>
        <end position="190"/>
    </location>
</feature>
<dbReference type="AlphaFoldDB" id="A0A0W0VBX1"/>
<evidence type="ECO:0000256" key="5">
    <source>
        <dbReference type="ARBA" id="ARBA00023136"/>
    </source>
</evidence>
<name>A0A0W0VBX1_9GAMM</name>
<dbReference type="RefSeq" id="WP_058471113.1">
    <property type="nucleotide sequence ID" value="NZ_CAAAIC010000009.1"/>
</dbReference>
<accession>A0A0W0VBX1</accession>
<dbReference type="SMART" id="SM00244">
    <property type="entry name" value="PHB"/>
    <property type="match status" value="1"/>
</dbReference>
<keyword evidence="3" id="KW-0812">Transmembrane</keyword>
<dbReference type="EMBL" id="LNYJ01000011">
    <property type="protein sequence ID" value="KTD17350.1"/>
    <property type="molecule type" value="Genomic_DNA"/>
</dbReference>
<sequence>MNATKTTLAILGFVILIILFASVFTITQGQHGILLRLGRLVLESDTKKVKILGPGLHVKTPFIENVRIFDTRIQTLDIKSSRIVTKEKKDIIVGYYVKWKIDDLAQYYKSTGGNEFKAETLLEQQLNTYLRAEIGKRVISEVSGSRDDVTEKLRDKAQEQAAQLGIRIIDVRIKGLEFPENTSNNIFQFMRANMQRIANSHRADGNAAAEAVRAAADAEVTVLLAQAQSQGQQIRAGGQAEAAKIYADAFNQNPDFFAFYRSLKAYEASFNNKQSILVLDQSSAFFDYFRSGLVKLNGTGLKKPL</sequence>
<evidence type="ECO:0000313" key="8">
    <source>
        <dbReference type="EMBL" id="KTD17350.1"/>
    </source>
</evidence>
<dbReference type="Proteomes" id="UP000055035">
    <property type="component" value="Unassembled WGS sequence"/>
</dbReference>
<evidence type="ECO:0000256" key="4">
    <source>
        <dbReference type="ARBA" id="ARBA00022989"/>
    </source>
</evidence>
<dbReference type="PATRIC" id="fig|456.5.peg.1768"/>
<comment type="similarity">
    <text evidence="2 6">Belongs to the band 7/mec-2 family. HflC subfamily.</text>
</comment>
<dbReference type="InterPro" id="IPR001107">
    <property type="entry name" value="Band_7"/>
</dbReference>
<evidence type="ECO:0000313" key="9">
    <source>
        <dbReference type="Proteomes" id="UP000055035"/>
    </source>
</evidence>
<gene>
    <name evidence="8" type="ORF">Ljor_1656</name>
</gene>
<keyword evidence="4" id="KW-1133">Transmembrane helix</keyword>
<dbReference type="OrthoDB" id="9812991at2"/>
<reference evidence="8 9" key="1">
    <citation type="submission" date="2015-11" db="EMBL/GenBank/DDBJ databases">
        <title>Genomic analysis of 38 Legionella species identifies large and diverse effector repertoires.</title>
        <authorList>
            <person name="Burstein D."/>
            <person name="Amaro F."/>
            <person name="Zusman T."/>
            <person name="Lifshitz Z."/>
            <person name="Cohen O."/>
            <person name="Gilbert J.A."/>
            <person name="Pupko T."/>
            <person name="Shuman H.A."/>
            <person name="Segal G."/>
        </authorList>
    </citation>
    <scope>NUCLEOTIDE SEQUENCE [LARGE SCALE GENOMIC DNA]</scope>
    <source>
        <strain evidence="8 9">BL-540</strain>
    </source>
</reference>
<dbReference type="PANTHER" id="PTHR42911:SF1">
    <property type="entry name" value="MODULATOR OF FTSH PROTEASE HFLC"/>
    <property type="match status" value="1"/>
</dbReference>
<proteinExistence type="inferred from homology"/>
<dbReference type="PIRSF" id="PIRSF005651">
    <property type="entry name" value="HflC"/>
    <property type="match status" value="1"/>
</dbReference>
<comment type="subcellular location">
    <subcellularLocation>
        <location evidence="1">Membrane</location>
        <topology evidence="1">Single-pass membrane protein</topology>
    </subcellularLocation>
</comment>
<evidence type="ECO:0000256" key="3">
    <source>
        <dbReference type="ARBA" id="ARBA00022692"/>
    </source>
</evidence>
<dbReference type="Gene3D" id="3.30.479.30">
    <property type="entry name" value="Band 7 domain"/>
    <property type="match status" value="1"/>
</dbReference>
<dbReference type="SUPFAM" id="SSF117892">
    <property type="entry name" value="Band 7/SPFH domain"/>
    <property type="match status" value="1"/>
</dbReference>
<keyword evidence="9" id="KW-1185">Reference proteome</keyword>
<protein>
    <recommendedName>
        <fullName evidence="6">Protein HflC</fullName>
    </recommendedName>
</protein>
<dbReference type="InterPro" id="IPR010200">
    <property type="entry name" value="HflC"/>
</dbReference>
<evidence type="ECO:0000256" key="2">
    <source>
        <dbReference type="ARBA" id="ARBA00007862"/>
    </source>
</evidence>
<dbReference type="GO" id="GO:0016020">
    <property type="term" value="C:membrane"/>
    <property type="evidence" value="ECO:0007669"/>
    <property type="project" value="UniProtKB-SubCell"/>
</dbReference>
<organism evidence="8 9">
    <name type="scientific">Legionella jordanis</name>
    <dbReference type="NCBI Taxonomy" id="456"/>
    <lineage>
        <taxon>Bacteria</taxon>
        <taxon>Pseudomonadati</taxon>
        <taxon>Pseudomonadota</taxon>
        <taxon>Gammaproteobacteria</taxon>
        <taxon>Legionellales</taxon>
        <taxon>Legionellaceae</taxon>
        <taxon>Legionella</taxon>
    </lineage>
</organism>
<dbReference type="STRING" id="456.Ljor_1656"/>
<comment type="caution">
    <text evidence="8">The sequence shown here is derived from an EMBL/GenBank/DDBJ whole genome shotgun (WGS) entry which is preliminary data.</text>
</comment>
<dbReference type="InterPro" id="IPR036013">
    <property type="entry name" value="Band_7/SPFH_dom_sf"/>
</dbReference>
<dbReference type="CDD" id="cd03405">
    <property type="entry name" value="SPFH_HflC"/>
    <property type="match status" value="1"/>
</dbReference>
<comment type="function">
    <text evidence="6">HflC and HflK could regulate a protease.</text>
</comment>
<keyword evidence="5" id="KW-0472">Membrane</keyword>
<evidence type="ECO:0000256" key="1">
    <source>
        <dbReference type="ARBA" id="ARBA00004167"/>
    </source>
</evidence>
<dbReference type="Pfam" id="PF01145">
    <property type="entry name" value="Band_7"/>
    <property type="match status" value="1"/>
</dbReference>